<reference evidence="2" key="2">
    <citation type="submission" date="2020-09" db="EMBL/GenBank/DDBJ databases">
        <authorList>
            <person name="Sun Q."/>
            <person name="Ohkuma M."/>
        </authorList>
    </citation>
    <scope>NUCLEOTIDE SEQUENCE</scope>
    <source>
        <strain evidence="2">JCM 4633</strain>
    </source>
</reference>
<comment type="caution">
    <text evidence="2">The sequence shown here is derived from an EMBL/GenBank/DDBJ whole genome shotgun (WGS) entry which is preliminary data.</text>
</comment>
<gene>
    <name evidence="2" type="ORF">GCM10010507_17320</name>
</gene>
<dbReference type="AlphaFoldDB" id="A0A918TCC1"/>
<reference evidence="2" key="1">
    <citation type="journal article" date="2014" name="Int. J. Syst. Evol. Microbiol.">
        <title>Complete genome sequence of Corynebacterium casei LMG S-19264T (=DSM 44701T), isolated from a smear-ripened cheese.</title>
        <authorList>
            <consortium name="US DOE Joint Genome Institute (JGI-PGF)"/>
            <person name="Walter F."/>
            <person name="Albersmeier A."/>
            <person name="Kalinowski J."/>
            <person name="Ruckert C."/>
        </authorList>
    </citation>
    <scope>NUCLEOTIDE SEQUENCE</scope>
    <source>
        <strain evidence="2">JCM 4633</strain>
    </source>
</reference>
<sequence length="55" mass="5548">MERPTPAPRGVDLSVDGDRAVGYPGPPSPRENAVHPGAAGGEPAFAGLTGVGWRP</sequence>
<evidence type="ECO:0000313" key="3">
    <source>
        <dbReference type="Proteomes" id="UP000646244"/>
    </source>
</evidence>
<proteinExistence type="predicted"/>
<accession>A0A918TCC1</accession>
<name>A0A918TCC1_STRCJ</name>
<dbReference type="EMBL" id="BMVB01000004">
    <property type="protein sequence ID" value="GHC43027.1"/>
    <property type="molecule type" value="Genomic_DNA"/>
</dbReference>
<organism evidence="2 3">
    <name type="scientific">Streptomyces cinnamoneus</name>
    <name type="common">Streptoverticillium cinnamoneum</name>
    <dbReference type="NCBI Taxonomy" id="53446"/>
    <lineage>
        <taxon>Bacteria</taxon>
        <taxon>Bacillati</taxon>
        <taxon>Actinomycetota</taxon>
        <taxon>Actinomycetes</taxon>
        <taxon>Kitasatosporales</taxon>
        <taxon>Streptomycetaceae</taxon>
        <taxon>Streptomyces</taxon>
        <taxon>Streptomyces cinnamoneus group</taxon>
    </lineage>
</organism>
<dbReference type="Proteomes" id="UP000646244">
    <property type="component" value="Unassembled WGS sequence"/>
</dbReference>
<feature type="region of interest" description="Disordered" evidence="1">
    <location>
        <begin position="1"/>
        <end position="55"/>
    </location>
</feature>
<protein>
    <submittedName>
        <fullName evidence="2">Uncharacterized protein</fullName>
    </submittedName>
</protein>
<evidence type="ECO:0000313" key="2">
    <source>
        <dbReference type="EMBL" id="GHC43027.1"/>
    </source>
</evidence>
<evidence type="ECO:0000256" key="1">
    <source>
        <dbReference type="SAM" id="MobiDB-lite"/>
    </source>
</evidence>